<protein>
    <submittedName>
        <fullName evidence="1">Uncharacterized protein</fullName>
    </submittedName>
</protein>
<reference evidence="1" key="1">
    <citation type="journal article" date="2019" name="PLoS Negl. Trop. Dis.">
        <title>Revisiting the worldwide diversity of Leptospira species in the environment.</title>
        <authorList>
            <person name="Vincent A.T."/>
            <person name="Schiettekatte O."/>
            <person name="Bourhy P."/>
            <person name="Veyrier F.J."/>
            <person name="Picardeau M."/>
        </authorList>
    </citation>
    <scope>NUCLEOTIDE SEQUENCE [LARGE SCALE GENOMIC DNA]</scope>
    <source>
        <strain evidence="1">201800265</strain>
    </source>
</reference>
<dbReference type="RefSeq" id="WP_135613823.1">
    <property type="nucleotide sequence ID" value="NZ_RQFY01000001.1"/>
</dbReference>
<evidence type="ECO:0000313" key="2">
    <source>
        <dbReference type="Proteomes" id="UP000297871"/>
    </source>
</evidence>
<organism evidence="1 2">
    <name type="scientific">Leptospira koniambonensis</name>
    <dbReference type="NCBI Taxonomy" id="2484950"/>
    <lineage>
        <taxon>Bacteria</taxon>
        <taxon>Pseudomonadati</taxon>
        <taxon>Spirochaetota</taxon>
        <taxon>Spirochaetia</taxon>
        <taxon>Leptospirales</taxon>
        <taxon>Leptospiraceae</taxon>
        <taxon>Leptospira</taxon>
    </lineage>
</organism>
<sequence>MEASAVMSGLFYFKEDRSVIGGFAVLEFLYQMKRSQRQKNSGMFPSRPESSGANTLYTTAQIYATLQEIIYFL</sequence>
<comment type="caution">
    <text evidence="1">The sequence shown here is derived from an EMBL/GenBank/DDBJ whole genome shotgun (WGS) entry which is preliminary data.</text>
</comment>
<keyword evidence="2" id="KW-1185">Reference proteome</keyword>
<proteinExistence type="predicted"/>
<evidence type="ECO:0000313" key="1">
    <source>
        <dbReference type="EMBL" id="TGL36885.1"/>
    </source>
</evidence>
<dbReference type="Proteomes" id="UP000297871">
    <property type="component" value="Unassembled WGS sequence"/>
</dbReference>
<dbReference type="AlphaFoldDB" id="A0A4R9JEE6"/>
<accession>A0A4R9JEE6</accession>
<dbReference type="EMBL" id="RQFY01000001">
    <property type="protein sequence ID" value="TGL36885.1"/>
    <property type="molecule type" value="Genomic_DNA"/>
</dbReference>
<gene>
    <name evidence="1" type="ORF">EHQ52_03160</name>
</gene>
<name>A0A4R9JEE6_9LEPT</name>